<proteinExistence type="predicted"/>
<feature type="region of interest" description="Disordered" evidence="2">
    <location>
        <begin position="1"/>
        <end position="40"/>
    </location>
</feature>
<evidence type="ECO:0000256" key="2">
    <source>
        <dbReference type="SAM" id="MobiDB-lite"/>
    </source>
</evidence>
<protein>
    <submittedName>
        <fullName evidence="3">Uncharacterized protein</fullName>
    </submittedName>
</protein>
<keyword evidence="4" id="KW-1185">Reference proteome</keyword>
<comment type="caution">
    <text evidence="3">The sequence shown here is derived from an EMBL/GenBank/DDBJ whole genome shotgun (WGS) entry which is preliminary data.</text>
</comment>
<evidence type="ECO:0000313" key="3">
    <source>
        <dbReference type="EMBL" id="KAK8556779.1"/>
    </source>
</evidence>
<organism evidence="3 4">
    <name type="scientific">Hibiscus sabdariffa</name>
    <name type="common">roselle</name>
    <dbReference type="NCBI Taxonomy" id="183260"/>
    <lineage>
        <taxon>Eukaryota</taxon>
        <taxon>Viridiplantae</taxon>
        <taxon>Streptophyta</taxon>
        <taxon>Embryophyta</taxon>
        <taxon>Tracheophyta</taxon>
        <taxon>Spermatophyta</taxon>
        <taxon>Magnoliopsida</taxon>
        <taxon>eudicotyledons</taxon>
        <taxon>Gunneridae</taxon>
        <taxon>Pentapetalae</taxon>
        <taxon>rosids</taxon>
        <taxon>malvids</taxon>
        <taxon>Malvales</taxon>
        <taxon>Malvaceae</taxon>
        <taxon>Malvoideae</taxon>
        <taxon>Hibiscus</taxon>
    </lineage>
</organism>
<evidence type="ECO:0000256" key="1">
    <source>
        <dbReference type="ARBA" id="ARBA00022963"/>
    </source>
</evidence>
<dbReference type="PANTHER" id="PTHR32176:SF99">
    <property type="entry name" value="PATATIN"/>
    <property type="match status" value="1"/>
</dbReference>
<reference evidence="3 4" key="1">
    <citation type="journal article" date="2024" name="G3 (Bethesda)">
        <title>Genome assembly of Hibiscus sabdariffa L. provides insights into metabolisms of medicinal natural products.</title>
        <authorList>
            <person name="Kim T."/>
        </authorList>
    </citation>
    <scope>NUCLEOTIDE SEQUENCE [LARGE SCALE GENOMIC DNA]</scope>
    <source>
        <strain evidence="3">TK-2024</strain>
        <tissue evidence="3">Old leaves</tissue>
    </source>
</reference>
<dbReference type="PANTHER" id="PTHR32176">
    <property type="entry name" value="XYLOSE ISOMERASE"/>
    <property type="match status" value="1"/>
</dbReference>
<dbReference type="EMBL" id="JBBPBM010000017">
    <property type="protein sequence ID" value="KAK8556779.1"/>
    <property type="molecule type" value="Genomic_DNA"/>
</dbReference>
<accession>A0ABR2ED86</accession>
<sequence length="102" mass="11318">MRFIGTTVPELQLNNDVGGSDGDGGKGEENTLTGDAAQSDIATDENMKNLIDIGEKLLKKRMSRINWETGRYEEVEEDVTNEEALATFAKRLSDERKLRLAS</sequence>
<keyword evidence="1" id="KW-0442">Lipid degradation</keyword>
<dbReference type="Gene3D" id="3.40.1090.10">
    <property type="entry name" value="Cytosolic phospholipase A2 catalytic domain"/>
    <property type="match status" value="1"/>
</dbReference>
<evidence type="ECO:0000313" key="4">
    <source>
        <dbReference type="Proteomes" id="UP001472677"/>
    </source>
</evidence>
<dbReference type="Proteomes" id="UP001472677">
    <property type="component" value="Unassembled WGS sequence"/>
</dbReference>
<keyword evidence="1" id="KW-0443">Lipid metabolism</keyword>
<gene>
    <name evidence="3" type="ORF">V6N12_003173</name>
</gene>
<name>A0ABR2ED86_9ROSI</name>